<proteinExistence type="predicted"/>
<dbReference type="PaxDb" id="3880-AES65611"/>
<organism evidence="3 6">
    <name type="scientific">Medicago truncatula</name>
    <name type="common">Barrel medic</name>
    <name type="synonym">Medicago tribuloides</name>
    <dbReference type="NCBI Taxonomy" id="3880"/>
    <lineage>
        <taxon>Eukaryota</taxon>
        <taxon>Viridiplantae</taxon>
        <taxon>Streptophyta</taxon>
        <taxon>Embryophyta</taxon>
        <taxon>Tracheophyta</taxon>
        <taxon>Spermatophyta</taxon>
        <taxon>Magnoliopsida</taxon>
        <taxon>eudicotyledons</taxon>
        <taxon>Gunneridae</taxon>
        <taxon>Pentapetalae</taxon>
        <taxon>rosids</taxon>
        <taxon>fabids</taxon>
        <taxon>Fabales</taxon>
        <taxon>Fabaceae</taxon>
        <taxon>Papilionoideae</taxon>
        <taxon>50 kb inversion clade</taxon>
        <taxon>NPAAA clade</taxon>
        <taxon>Hologalegina</taxon>
        <taxon>IRL clade</taxon>
        <taxon>Trifolieae</taxon>
        <taxon>Medicago</taxon>
    </lineage>
</organism>
<keyword evidence="6" id="KW-1185">Reference proteome</keyword>
<name>G7IIR0_MEDTR</name>
<evidence type="ECO:0000313" key="6">
    <source>
        <dbReference type="Proteomes" id="UP000002051"/>
    </source>
</evidence>
<dbReference type="KEGG" id="mtr:11437760"/>
<dbReference type="PANTHER" id="PTHR47347">
    <property type="entry name" value="GOLGIN CANDIDATE 5"/>
    <property type="match status" value="1"/>
</dbReference>
<dbReference type="EMBL" id="PSQE01000002">
    <property type="protein sequence ID" value="RHN73683.1"/>
    <property type="molecule type" value="Genomic_DNA"/>
</dbReference>
<evidence type="ECO:0000313" key="5">
    <source>
        <dbReference type="EnsemblPlants" id="AES65611"/>
    </source>
</evidence>
<sequence length="317" mass="36288">MAWFIAKNAPGDFLNYAGAVNKLMESEKNIEKNFDTALSFEEKGEFSHEDSFYLRSVNMLQESGKNIEKHFDNALGFEEKRESGNEGNLYLRSVNMLPDSVMNIEKNFDTALEFEEKGESNNEDRNFESLVLMSEVESNLVSHDNGSTVKENERGHPANNDIKEQHLSSIKNMYDSDSILELERVKREIKMMEAALLGAARQAQAKADEIEKLMNENEEFKHLIEDLMRKSNEAEVESLRQKVSTLERKVDALTKERDTLRREQSKKSDSDALLKEKDEIINQVMDEDKLAVRIEDEVMGKKGSVGLVEILHPVSME</sequence>
<gene>
    <name evidence="5" type="primary">11437760</name>
    <name evidence="3" type="ordered locus">MTR_2g043010</name>
    <name evidence="4" type="ORF">MtrunA17_Chr2g0301161</name>
</gene>
<reference evidence="4" key="5">
    <citation type="journal article" date="2018" name="Nat. Plants">
        <title>Whole-genome landscape of Medicago truncatula symbiotic genes.</title>
        <authorList>
            <person name="Pecrix Y."/>
            <person name="Gamas P."/>
            <person name="Carrere S."/>
        </authorList>
    </citation>
    <scope>NUCLEOTIDE SEQUENCE</scope>
    <source>
        <tissue evidence="4">Leaves</tissue>
    </source>
</reference>
<dbReference type="EnsemblPlants" id="AES65611">
    <property type="protein sequence ID" value="AES65611"/>
    <property type="gene ID" value="MTR_2g043010"/>
</dbReference>
<dbReference type="HOGENOM" id="CLU_878169_0_0_1"/>
<feature type="coiled-coil region" evidence="1">
    <location>
        <begin position="182"/>
        <end position="263"/>
    </location>
</feature>
<dbReference type="Proteomes" id="UP000265566">
    <property type="component" value="Chromosome 2"/>
</dbReference>
<dbReference type="STRING" id="3880.G7IIR0"/>
<dbReference type="EMBL" id="CM001218">
    <property type="protein sequence ID" value="AES65611.1"/>
    <property type="molecule type" value="Genomic_DNA"/>
</dbReference>
<evidence type="ECO:0000256" key="1">
    <source>
        <dbReference type="SAM" id="Coils"/>
    </source>
</evidence>
<evidence type="ECO:0000313" key="7">
    <source>
        <dbReference type="Proteomes" id="UP000265566"/>
    </source>
</evidence>
<dbReference type="eggNOG" id="KOG4673">
    <property type="taxonomic scope" value="Eukaryota"/>
</dbReference>
<protein>
    <submittedName>
        <fullName evidence="3">Viral A-type inclusion protein, putative</fullName>
    </submittedName>
</protein>
<accession>G7IIR0</accession>
<reference evidence="5" key="3">
    <citation type="submission" date="2015-04" db="UniProtKB">
        <authorList>
            <consortium name="EnsemblPlants"/>
        </authorList>
    </citation>
    <scope>IDENTIFICATION</scope>
    <source>
        <strain evidence="5">cv. Jemalong A17</strain>
    </source>
</reference>
<reference evidence="7" key="4">
    <citation type="journal article" date="2018" name="Nat. Plants">
        <title>Whole-genome landscape of Medicago truncatula symbiotic genes.</title>
        <authorList>
            <person name="Pecrix Y."/>
            <person name="Staton S.E."/>
            <person name="Sallet E."/>
            <person name="Lelandais-Briere C."/>
            <person name="Moreau S."/>
            <person name="Carrere S."/>
            <person name="Blein T."/>
            <person name="Jardinaud M.F."/>
            <person name="Latrasse D."/>
            <person name="Zouine M."/>
            <person name="Zahm M."/>
            <person name="Kreplak J."/>
            <person name="Mayjonade B."/>
            <person name="Satge C."/>
            <person name="Perez M."/>
            <person name="Cauet S."/>
            <person name="Marande W."/>
            <person name="Chantry-Darmon C."/>
            <person name="Lopez-Roques C."/>
            <person name="Bouchez O."/>
            <person name="Berard A."/>
            <person name="Debelle F."/>
            <person name="Munos S."/>
            <person name="Bendahmane A."/>
            <person name="Berges H."/>
            <person name="Niebel A."/>
            <person name="Buitink J."/>
            <person name="Frugier F."/>
            <person name="Benhamed M."/>
            <person name="Crespi M."/>
            <person name="Gouzy J."/>
            <person name="Gamas P."/>
        </authorList>
    </citation>
    <scope>NUCLEOTIDE SEQUENCE [LARGE SCALE GENOMIC DNA]</scope>
    <source>
        <strain evidence="7">cv. Jemalong A17</strain>
    </source>
</reference>
<reference evidence="3 6" key="2">
    <citation type="journal article" date="2014" name="BMC Genomics">
        <title>An improved genome release (version Mt4.0) for the model legume Medicago truncatula.</title>
        <authorList>
            <person name="Tang H."/>
            <person name="Krishnakumar V."/>
            <person name="Bidwell S."/>
            <person name="Rosen B."/>
            <person name="Chan A."/>
            <person name="Zhou S."/>
            <person name="Gentzbittel L."/>
            <person name="Childs K.L."/>
            <person name="Yandell M."/>
            <person name="Gundlach H."/>
            <person name="Mayer K.F."/>
            <person name="Schwartz D.C."/>
            <person name="Town C.D."/>
        </authorList>
    </citation>
    <scope>GENOME REANNOTATION</scope>
    <source>
        <strain evidence="5 6">cv. Jemalong A17</strain>
    </source>
</reference>
<dbReference type="AlphaFoldDB" id="G7IIR0"/>
<evidence type="ECO:0000313" key="3">
    <source>
        <dbReference type="EMBL" id="AES65611.1"/>
    </source>
</evidence>
<keyword evidence="1" id="KW-0175">Coiled coil</keyword>
<feature type="region of interest" description="Disordered" evidence="2">
    <location>
        <begin position="141"/>
        <end position="160"/>
    </location>
</feature>
<dbReference type="Proteomes" id="UP000002051">
    <property type="component" value="Chromosome 2"/>
</dbReference>
<dbReference type="Gramene" id="rna9530">
    <property type="protein sequence ID" value="RHN73683.1"/>
    <property type="gene ID" value="gene9530"/>
</dbReference>
<feature type="compositionally biased region" description="Basic and acidic residues" evidence="2">
    <location>
        <begin position="150"/>
        <end position="160"/>
    </location>
</feature>
<dbReference type="OrthoDB" id="1715601at2759"/>
<evidence type="ECO:0000256" key="2">
    <source>
        <dbReference type="SAM" id="MobiDB-lite"/>
    </source>
</evidence>
<dbReference type="PANTHER" id="PTHR47347:SF2">
    <property type="entry name" value="GOLGIN CANDIDATE 5"/>
    <property type="match status" value="1"/>
</dbReference>
<evidence type="ECO:0000313" key="4">
    <source>
        <dbReference type="EMBL" id="RHN73683.1"/>
    </source>
</evidence>
<reference evidence="3 6" key="1">
    <citation type="journal article" date="2011" name="Nature">
        <title>The Medicago genome provides insight into the evolution of rhizobial symbioses.</title>
        <authorList>
            <person name="Young N.D."/>
            <person name="Debelle F."/>
            <person name="Oldroyd G.E."/>
            <person name="Geurts R."/>
            <person name="Cannon S.B."/>
            <person name="Udvardi M.K."/>
            <person name="Benedito V.A."/>
            <person name="Mayer K.F."/>
            <person name="Gouzy J."/>
            <person name="Schoof H."/>
            <person name="Van de Peer Y."/>
            <person name="Proost S."/>
            <person name="Cook D.R."/>
            <person name="Meyers B.C."/>
            <person name="Spannagl M."/>
            <person name="Cheung F."/>
            <person name="De Mita S."/>
            <person name="Krishnakumar V."/>
            <person name="Gundlach H."/>
            <person name="Zhou S."/>
            <person name="Mudge J."/>
            <person name="Bharti A.K."/>
            <person name="Murray J.D."/>
            <person name="Naoumkina M.A."/>
            <person name="Rosen B."/>
            <person name="Silverstein K.A."/>
            <person name="Tang H."/>
            <person name="Rombauts S."/>
            <person name="Zhao P.X."/>
            <person name="Zhou P."/>
            <person name="Barbe V."/>
            <person name="Bardou P."/>
            <person name="Bechner M."/>
            <person name="Bellec A."/>
            <person name="Berger A."/>
            <person name="Berges H."/>
            <person name="Bidwell S."/>
            <person name="Bisseling T."/>
            <person name="Choisne N."/>
            <person name="Couloux A."/>
            <person name="Denny R."/>
            <person name="Deshpande S."/>
            <person name="Dai X."/>
            <person name="Doyle J.J."/>
            <person name="Dudez A.M."/>
            <person name="Farmer A.D."/>
            <person name="Fouteau S."/>
            <person name="Franken C."/>
            <person name="Gibelin C."/>
            <person name="Gish J."/>
            <person name="Goldstein S."/>
            <person name="Gonzalez A.J."/>
            <person name="Green P.J."/>
            <person name="Hallab A."/>
            <person name="Hartog M."/>
            <person name="Hua A."/>
            <person name="Humphray S.J."/>
            <person name="Jeong D.H."/>
            <person name="Jing Y."/>
            <person name="Jocker A."/>
            <person name="Kenton S.M."/>
            <person name="Kim D.J."/>
            <person name="Klee K."/>
            <person name="Lai H."/>
            <person name="Lang C."/>
            <person name="Lin S."/>
            <person name="Macmil S.L."/>
            <person name="Magdelenat G."/>
            <person name="Matthews L."/>
            <person name="McCorrison J."/>
            <person name="Monaghan E.L."/>
            <person name="Mun J.H."/>
            <person name="Najar F.Z."/>
            <person name="Nicholson C."/>
            <person name="Noirot C."/>
            <person name="O'Bleness M."/>
            <person name="Paule C.R."/>
            <person name="Poulain J."/>
            <person name="Prion F."/>
            <person name="Qin B."/>
            <person name="Qu C."/>
            <person name="Retzel E.F."/>
            <person name="Riddle C."/>
            <person name="Sallet E."/>
            <person name="Samain S."/>
            <person name="Samson N."/>
            <person name="Sanders I."/>
            <person name="Saurat O."/>
            <person name="Scarpelli C."/>
            <person name="Schiex T."/>
            <person name="Segurens B."/>
            <person name="Severin A.J."/>
            <person name="Sherrier D.J."/>
            <person name="Shi R."/>
            <person name="Sims S."/>
            <person name="Singer S.R."/>
            <person name="Sinharoy S."/>
            <person name="Sterck L."/>
            <person name="Viollet A."/>
            <person name="Wang B.B."/>
            <person name="Wang K."/>
            <person name="Wang M."/>
            <person name="Wang X."/>
            <person name="Warfsmann J."/>
            <person name="Weissenbach J."/>
            <person name="White D.D."/>
            <person name="White J.D."/>
            <person name="Wiley G.B."/>
            <person name="Wincker P."/>
            <person name="Xing Y."/>
            <person name="Yang L."/>
            <person name="Yao Z."/>
            <person name="Ying F."/>
            <person name="Zhai J."/>
            <person name="Zhou L."/>
            <person name="Zuber A."/>
            <person name="Denarie J."/>
            <person name="Dixon R.A."/>
            <person name="May G.D."/>
            <person name="Schwartz D.C."/>
            <person name="Rogers J."/>
            <person name="Quetier F."/>
            <person name="Town C.D."/>
            <person name="Roe B.A."/>
        </authorList>
    </citation>
    <scope>NUCLEOTIDE SEQUENCE [LARGE SCALE GENOMIC DNA]</scope>
    <source>
        <strain evidence="3">A17</strain>
        <strain evidence="5 6">cv. Jemalong A17</strain>
    </source>
</reference>